<evidence type="ECO:0000313" key="12">
    <source>
        <dbReference type="Proteomes" id="UP000424468"/>
    </source>
</evidence>
<dbReference type="SUPFAM" id="SSF46785">
    <property type="entry name" value="Winged helix' DNA-binding domain"/>
    <property type="match status" value="1"/>
</dbReference>
<protein>
    <recommendedName>
        <fullName evidence="9">Holliday junction branch migration complex subunit RuvB</fullName>
        <ecNumber evidence="9">3.6.4.-</ecNumber>
    </recommendedName>
</protein>
<dbReference type="Gene3D" id="1.10.10.10">
    <property type="entry name" value="Winged helix-like DNA-binding domain superfamily/Winged helix DNA-binding domain"/>
    <property type="match status" value="1"/>
</dbReference>
<keyword evidence="3 9" id="KW-0227">DNA damage</keyword>
<comment type="subcellular location">
    <subcellularLocation>
        <location evidence="9">Cytoplasm</location>
    </subcellularLocation>
</comment>
<dbReference type="PANTHER" id="PTHR42848:SF1">
    <property type="entry name" value="HOLLIDAY JUNCTION BRANCH MIGRATION COMPLEX SUBUNIT RUVB"/>
    <property type="match status" value="1"/>
</dbReference>
<dbReference type="EMBL" id="CP046276">
    <property type="protein sequence ID" value="QGS51918.1"/>
    <property type="molecule type" value="Genomic_DNA"/>
</dbReference>
<gene>
    <name evidence="9 11" type="primary">ruvB</name>
    <name evidence="11" type="ORF">STABA_v1c05550</name>
</gene>
<organism evidence="11 12">
    <name type="scientific">Spiroplasma tabanidicola</name>
    <dbReference type="NCBI Taxonomy" id="324079"/>
    <lineage>
        <taxon>Bacteria</taxon>
        <taxon>Bacillati</taxon>
        <taxon>Mycoplasmatota</taxon>
        <taxon>Mollicutes</taxon>
        <taxon>Entomoplasmatales</taxon>
        <taxon>Spiroplasmataceae</taxon>
        <taxon>Spiroplasma</taxon>
    </lineage>
</organism>
<dbReference type="InterPro" id="IPR027417">
    <property type="entry name" value="P-loop_NTPase"/>
</dbReference>
<evidence type="ECO:0000256" key="9">
    <source>
        <dbReference type="HAMAP-Rule" id="MF_00016"/>
    </source>
</evidence>
<evidence type="ECO:0000256" key="3">
    <source>
        <dbReference type="ARBA" id="ARBA00022763"/>
    </source>
</evidence>
<dbReference type="GO" id="GO:0006310">
    <property type="term" value="P:DNA recombination"/>
    <property type="evidence" value="ECO:0007669"/>
    <property type="project" value="UniProtKB-UniRule"/>
</dbReference>
<dbReference type="GO" id="GO:0005737">
    <property type="term" value="C:cytoplasm"/>
    <property type="evidence" value="ECO:0007669"/>
    <property type="project" value="UniProtKB-SubCell"/>
</dbReference>
<dbReference type="KEGG" id="stab:STABA_v1c05550"/>
<keyword evidence="2 9" id="KW-0547">Nucleotide-binding</keyword>
<dbReference type="InterPro" id="IPR008824">
    <property type="entry name" value="RuvB-like_N"/>
</dbReference>
<dbReference type="SMART" id="SM00382">
    <property type="entry name" value="AAA"/>
    <property type="match status" value="1"/>
</dbReference>
<dbReference type="PANTHER" id="PTHR42848">
    <property type="match status" value="1"/>
</dbReference>
<comment type="function">
    <text evidence="9">The RuvA-RuvB-RuvC complex processes Holliday junction (HJ) DNA during genetic recombination and DNA repair, while the RuvA-RuvB complex plays an important role in the rescue of blocked DNA replication forks via replication fork reversal (RFR). RuvA specifically binds to HJ cruciform DNA, conferring on it an open structure. The RuvB hexamer acts as an ATP-dependent pump, pulling dsDNA into and through the RuvAB complex. RuvB forms 2 homohexamers on either side of HJ DNA bound by 1 or 2 RuvA tetramers; 4 subunits per hexamer contact DNA at a time. Coordinated motions by a converter formed by DNA-disengaged RuvB subunits stimulates ATP hydrolysis and nucleotide exchange. Immobilization of the converter enables RuvB to convert the ATP-contained energy into a lever motion, pulling 2 nucleotides of DNA out of the RuvA tetramer per ATP hydrolyzed, thus driving DNA branch migration. The RuvB motors rotate together with the DNA substrate, which together with the progressing nucleotide cycle form the mechanistic basis for DNA recombination by continuous HJ branch migration. Branch migration allows RuvC to scan DNA until it finds its consensus sequence, where it cleaves and resolves cruciform DNA.</text>
</comment>
<dbReference type="NCBIfam" id="NF000868">
    <property type="entry name" value="PRK00080.1"/>
    <property type="match status" value="1"/>
</dbReference>
<dbReference type="Pfam" id="PF17864">
    <property type="entry name" value="AAA_lid_4"/>
    <property type="match status" value="1"/>
</dbReference>
<evidence type="ECO:0000256" key="8">
    <source>
        <dbReference type="ARBA" id="ARBA00023204"/>
    </source>
</evidence>
<comment type="domain">
    <text evidence="9">Has 3 domains, the large (RuvB-L) and small ATPase (RuvB-S) domains and the C-terminal head (RuvB-H) domain. The head domain binds DNA, while the ATPase domains jointly bind ATP, ADP or are empty depending on the state of the subunit in the translocation cycle. During a single DNA translocation step the structure of each domain remains the same, but their relative positions change.</text>
</comment>
<evidence type="ECO:0000256" key="4">
    <source>
        <dbReference type="ARBA" id="ARBA00022801"/>
    </source>
</evidence>
<dbReference type="InterPro" id="IPR003593">
    <property type="entry name" value="AAA+_ATPase"/>
</dbReference>
<reference evidence="11 12" key="1">
    <citation type="submission" date="2019-11" db="EMBL/GenBank/DDBJ databases">
        <title>Complete genome sequence of Spiroplasma tabanidicola TAUS-1 (DSM 22603).</title>
        <authorList>
            <person name="Huang C.-T."/>
            <person name="Lin Y.-C."/>
            <person name="Kuo C.-H."/>
        </authorList>
    </citation>
    <scope>NUCLEOTIDE SEQUENCE [LARGE SCALE GENOMIC DNA]</scope>
    <source>
        <strain evidence="11 12">TAUS-1</strain>
    </source>
</reference>
<feature type="binding site" evidence="9">
    <location>
        <position position="54"/>
    </location>
    <ligand>
        <name>Mg(2+)</name>
        <dbReference type="ChEBI" id="CHEBI:18420"/>
    </ligand>
</feature>
<feature type="binding site" evidence="9">
    <location>
        <position position="300"/>
    </location>
    <ligand>
        <name>DNA</name>
        <dbReference type="ChEBI" id="CHEBI:16991"/>
    </ligand>
</feature>
<feature type="binding site" evidence="9">
    <location>
        <position position="53"/>
    </location>
    <ligand>
        <name>ATP</name>
        <dbReference type="ChEBI" id="CHEBI:30616"/>
    </ligand>
</feature>
<feature type="binding site" evidence="9">
    <location>
        <position position="50"/>
    </location>
    <ligand>
        <name>ATP</name>
        <dbReference type="ChEBI" id="CHEBI:30616"/>
    </ligand>
</feature>
<dbReference type="HAMAP" id="MF_00016">
    <property type="entry name" value="DNA_HJ_migration_RuvB"/>
    <property type="match status" value="1"/>
</dbReference>
<comment type="catalytic activity">
    <reaction evidence="9">
        <text>ATP + H2O = ADP + phosphate + H(+)</text>
        <dbReference type="Rhea" id="RHEA:13065"/>
        <dbReference type="ChEBI" id="CHEBI:15377"/>
        <dbReference type="ChEBI" id="CHEBI:15378"/>
        <dbReference type="ChEBI" id="CHEBI:30616"/>
        <dbReference type="ChEBI" id="CHEBI:43474"/>
        <dbReference type="ChEBI" id="CHEBI:456216"/>
    </reaction>
</comment>
<dbReference type="Gene3D" id="3.40.50.300">
    <property type="entry name" value="P-loop containing nucleotide triphosphate hydrolases"/>
    <property type="match status" value="1"/>
</dbReference>
<keyword evidence="6 9" id="KW-0238">DNA-binding</keyword>
<keyword evidence="5 9" id="KW-0067">ATP-binding</keyword>
<dbReference type="GO" id="GO:0006281">
    <property type="term" value="P:DNA repair"/>
    <property type="evidence" value="ECO:0007669"/>
    <property type="project" value="UniProtKB-UniRule"/>
</dbReference>
<feature type="binding site" evidence="9">
    <location>
        <position position="159"/>
    </location>
    <ligand>
        <name>ATP</name>
        <dbReference type="ChEBI" id="CHEBI:30616"/>
    </ligand>
</feature>
<evidence type="ECO:0000256" key="1">
    <source>
        <dbReference type="ARBA" id="ARBA00022490"/>
    </source>
</evidence>
<keyword evidence="7 9" id="KW-0233">DNA recombination</keyword>
<dbReference type="GO" id="GO:0005524">
    <property type="term" value="F:ATP binding"/>
    <property type="evidence" value="ECO:0007669"/>
    <property type="project" value="UniProtKB-UniRule"/>
</dbReference>
<dbReference type="RefSeq" id="WP_156006358.1">
    <property type="nucleotide sequence ID" value="NZ_CP046276.1"/>
</dbReference>
<proteinExistence type="inferred from homology"/>
<accession>A0A6I6CCC5</accession>
<comment type="caution">
    <text evidence="9">Lacks conserved residue(s) required for the propagation of feature annotation.</text>
</comment>
<keyword evidence="12" id="KW-1185">Reference proteome</keyword>
<dbReference type="AlphaFoldDB" id="A0A6I6CCC5"/>
<comment type="subunit">
    <text evidence="9">Homohexamer. Forms an RuvA(8)-RuvB(12)-Holliday junction (HJ) complex. HJ DNA is sandwiched between 2 RuvA tetramers; dsDNA enters through RuvA and exits via RuvB. An RuvB hexamer assembles on each DNA strand where it exits the tetramer. Each RuvB hexamer is contacted by two RuvA subunits (via domain III) on 2 adjacent RuvB subunits; this complex drives branch migration. In the full resolvosome a probable DNA-RuvA(4)-RuvB(12)-RuvC(2) complex forms which resolves the HJ.</text>
</comment>
<feature type="binding site" evidence="9">
    <location>
        <position position="295"/>
    </location>
    <ligand>
        <name>DNA</name>
        <dbReference type="ChEBI" id="CHEBI:16991"/>
    </ligand>
</feature>
<feature type="binding site" evidence="9">
    <location>
        <position position="9"/>
    </location>
    <ligand>
        <name>ATP</name>
        <dbReference type="ChEBI" id="CHEBI:30616"/>
    </ligand>
</feature>
<keyword evidence="8 9" id="KW-0234">DNA repair</keyword>
<dbReference type="OrthoDB" id="9804478at2"/>
<evidence type="ECO:0000256" key="2">
    <source>
        <dbReference type="ARBA" id="ARBA00022741"/>
    </source>
</evidence>
<evidence type="ECO:0000256" key="5">
    <source>
        <dbReference type="ARBA" id="ARBA00022840"/>
    </source>
</evidence>
<keyword evidence="1 9" id="KW-0963">Cytoplasm</keyword>
<dbReference type="Pfam" id="PF05496">
    <property type="entry name" value="RuvB_N"/>
    <property type="match status" value="1"/>
</dbReference>
<dbReference type="GO" id="GO:0016787">
    <property type="term" value="F:hydrolase activity"/>
    <property type="evidence" value="ECO:0007669"/>
    <property type="project" value="UniProtKB-KW"/>
</dbReference>
<feature type="domain" description="AAA+ ATPase" evidence="10">
    <location>
        <begin position="39"/>
        <end position="170"/>
    </location>
</feature>
<dbReference type="Pfam" id="PF05491">
    <property type="entry name" value="WHD_RuvB"/>
    <property type="match status" value="1"/>
</dbReference>
<dbReference type="Proteomes" id="UP000424468">
    <property type="component" value="Chromosome"/>
</dbReference>
<feature type="binding site" evidence="9">
    <location>
        <position position="5"/>
    </location>
    <ligand>
        <name>ATP</name>
        <dbReference type="ChEBI" id="CHEBI:30616"/>
    </ligand>
</feature>
<dbReference type="InterPro" id="IPR036390">
    <property type="entry name" value="WH_DNA-bd_sf"/>
</dbReference>
<feature type="binding site" evidence="9">
    <location>
        <position position="169"/>
    </location>
    <ligand>
        <name>ATP</name>
        <dbReference type="ChEBI" id="CHEBI:30616"/>
    </ligand>
</feature>
<feature type="binding site" evidence="9">
    <location>
        <position position="54"/>
    </location>
    <ligand>
        <name>ATP</name>
        <dbReference type="ChEBI" id="CHEBI:30616"/>
    </ligand>
</feature>
<feature type="region of interest" description="Small ATPAse domain (RuvB-S)" evidence="9">
    <location>
        <begin position="170"/>
        <end position="240"/>
    </location>
</feature>
<keyword evidence="11" id="KW-0347">Helicase</keyword>
<evidence type="ECO:0000256" key="6">
    <source>
        <dbReference type="ARBA" id="ARBA00023125"/>
    </source>
</evidence>
<feature type="region of interest" description="Head domain (RuvB-H)" evidence="9">
    <location>
        <begin position="243"/>
        <end position="314"/>
    </location>
</feature>
<dbReference type="Gene3D" id="1.10.8.60">
    <property type="match status" value="1"/>
</dbReference>
<evidence type="ECO:0000313" key="11">
    <source>
        <dbReference type="EMBL" id="QGS51918.1"/>
    </source>
</evidence>
<evidence type="ECO:0000256" key="7">
    <source>
        <dbReference type="ARBA" id="ARBA00023172"/>
    </source>
</evidence>
<comment type="similarity">
    <text evidence="9">Belongs to the RuvB family.</text>
</comment>
<feature type="binding site" evidence="9">
    <location>
        <position position="206"/>
    </location>
    <ligand>
        <name>ATP</name>
        <dbReference type="ChEBI" id="CHEBI:30616"/>
    </ligand>
</feature>
<evidence type="ECO:0000259" key="10">
    <source>
        <dbReference type="SMART" id="SM00382"/>
    </source>
</evidence>
<dbReference type="InterPro" id="IPR004605">
    <property type="entry name" value="DNA_helicase_Holl-junc_RuvB"/>
</dbReference>
<dbReference type="CDD" id="cd00009">
    <property type="entry name" value="AAA"/>
    <property type="match status" value="1"/>
</dbReference>
<feature type="binding site" evidence="9">
    <location>
        <position position="55"/>
    </location>
    <ligand>
        <name>ATP</name>
        <dbReference type="ChEBI" id="CHEBI:30616"/>
    </ligand>
</feature>
<dbReference type="EC" id="3.6.4.-" evidence="9"/>
<dbReference type="InterPro" id="IPR008823">
    <property type="entry name" value="RuvB_wg_C"/>
</dbReference>
<name>A0A6I6CCC5_9MOLU</name>
<dbReference type="GO" id="GO:0000400">
    <property type="term" value="F:four-way junction DNA binding"/>
    <property type="evidence" value="ECO:0007669"/>
    <property type="project" value="UniProtKB-UniRule"/>
</dbReference>
<sequence>MKLKINTNRPDSFSNYIGQKNIVNNLKVYISSSIKRNSVLDHMLFYGGSGLGKTSLAYLISYEVNKKIYVLNGTSLQKPSDIIAPLTSLKEGEILFIDEVHVISKEVFEVLYPVLEDNQLSIIIGKDYNSKIVNINLPNFTLIAATTEINKLSEPFINRFPINFYFETYNKDEIAKILQLNSNKYNIELDNDILLFIADHCKNNPRIAINIFKRIYDYIVIEKPLVLDISYISKILKTLNIYKYGINNQDLSYLKILNEHKVIGLESIKQIMNTQLTIITNNIEPNLLFYNLIKKTSKGRIITEKGRDLIESII</sequence>
<dbReference type="GO" id="GO:0009378">
    <property type="term" value="F:four-way junction helicase activity"/>
    <property type="evidence" value="ECO:0007669"/>
    <property type="project" value="InterPro"/>
</dbReference>
<keyword evidence="4 9" id="KW-0378">Hydrolase</keyword>
<dbReference type="InterPro" id="IPR041445">
    <property type="entry name" value="AAA_lid_4"/>
</dbReference>
<dbReference type="InterPro" id="IPR036388">
    <property type="entry name" value="WH-like_DNA-bd_sf"/>
</dbReference>
<dbReference type="SUPFAM" id="SSF52540">
    <property type="entry name" value="P-loop containing nucleoside triphosphate hydrolases"/>
    <property type="match status" value="1"/>
</dbReference>
<dbReference type="GO" id="GO:0048476">
    <property type="term" value="C:Holliday junction resolvase complex"/>
    <property type="evidence" value="ECO:0007669"/>
    <property type="project" value="UniProtKB-UniRule"/>
</dbReference>